<dbReference type="SUPFAM" id="SSF49899">
    <property type="entry name" value="Concanavalin A-like lectins/glucanases"/>
    <property type="match status" value="1"/>
</dbReference>
<keyword evidence="3" id="KW-0732">Signal</keyword>
<dbReference type="InterPro" id="IPR013783">
    <property type="entry name" value="Ig-like_fold"/>
</dbReference>
<gene>
    <name evidence="6" type="ORF">OG398_13090</name>
</gene>
<dbReference type="EMBL" id="CP108313">
    <property type="protein sequence ID" value="WTW69138.1"/>
    <property type="molecule type" value="Genomic_DNA"/>
</dbReference>
<dbReference type="Pfam" id="PF24346">
    <property type="entry name" value="DUF7507"/>
    <property type="match status" value="1"/>
</dbReference>
<accession>A0AAU2VP91</accession>
<dbReference type="GO" id="GO:0005975">
    <property type="term" value="P:carbohydrate metabolic process"/>
    <property type="evidence" value="ECO:0007669"/>
    <property type="project" value="UniProtKB-ARBA"/>
</dbReference>
<evidence type="ECO:0000313" key="6">
    <source>
        <dbReference type="EMBL" id="WTW69138.1"/>
    </source>
</evidence>
<feature type="region of interest" description="Disordered" evidence="1">
    <location>
        <begin position="440"/>
        <end position="462"/>
    </location>
</feature>
<feature type="compositionally biased region" description="Polar residues" evidence="1">
    <location>
        <begin position="440"/>
        <end position="460"/>
    </location>
</feature>
<evidence type="ECO:0000259" key="4">
    <source>
        <dbReference type="Pfam" id="PF24346"/>
    </source>
</evidence>
<proteinExistence type="predicted"/>
<dbReference type="InterPro" id="IPR057687">
    <property type="entry name" value="DUF7927"/>
</dbReference>
<evidence type="ECO:0000256" key="2">
    <source>
        <dbReference type="SAM" id="Phobius"/>
    </source>
</evidence>
<feature type="transmembrane region" description="Helical" evidence="2">
    <location>
        <begin position="666"/>
        <end position="685"/>
    </location>
</feature>
<dbReference type="InterPro" id="IPR013320">
    <property type="entry name" value="ConA-like_dom_sf"/>
</dbReference>
<dbReference type="InterPro" id="IPR047589">
    <property type="entry name" value="DUF11_rpt"/>
</dbReference>
<feature type="signal peptide" evidence="3">
    <location>
        <begin position="1"/>
        <end position="34"/>
    </location>
</feature>
<feature type="compositionally biased region" description="Pro residues" evidence="1">
    <location>
        <begin position="598"/>
        <end position="612"/>
    </location>
</feature>
<dbReference type="AlphaFoldDB" id="A0AAU2VP91"/>
<name>A0AAU2VP91_9ACTN</name>
<keyword evidence="2" id="KW-0472">Membrane</keyword>
<protein>
    <recommendedName>
        <fullName evidence="7">DUF11 domain-containing protein</fullName>
    </recommendedName>
</protein>
<dbReference type="Gene3D" id="2.60.120.200">
    <property type="match status" value="1"/>
</dbReference>
<reference evidence="6" key="1">
    <citation type="submission" date="2022-10" db="EMBL/GenBank/DDBJ databases">
        <title>The complete genomes of actinobacterial strains from the NBC collection.</title>
        <authorList>
            <person name="Joergensen T.S."/>
            <person name="Alvarez Arevalo M."/>
            <person name="Sterndorff E.B."/>
            <person name="Faurdal D."/>
            <person name="Vuksanovic O."/>
            <person name="Mourched A.-S."/>
            <person name="Charusanti P."/>
            <person name="Shaw S."/>
            <person name="Blin K."/>
            <person name="Weber T."/>
        </authorList>
    </citation>
    <scope>NUCLEOTIDE SEQUENCE</scope>
    <source>
        <strain evidence="6">NBC_00008</strain>
    </source>
</reference>
<keyword evidence="2" id="KW-1133">Transmembrane helix</keyword>
<feature type="chain" id="PRO_5043424025" description="DUF11 domain-containing protein" evidence="3">
    <location>
        <begin position="35"/>
        <end position="691"/>
    </location>
</feature>
<evidence type="ECO:0000256" key="1">
    <source>
        <dbReference type="SAM" id="MobiDB-lite"/>
    </source>
</evidence>
<evidence type="ECO:0000259" key="5">
    <source>
        <dbReference type="Pfam" id="PF25549"/>
    </source>
</evidence>
<dbReference type="Gene3D" id="2.60.40.10">
    <property type="entry name" value="Immunoglobulins"/>
    <property type="match status" value="1"/>
</dbReference>
<evidence type="ECO:0000256" key="3">
    <source>
        <dbReference type="SAM" id="SignalP"/>
    </source>
</evidence>
<feature type="domain" description="DUF7927" evidence="5">
    <location>
        <begin position="470"/>
        <end position="592"/>
    </location>
</feature>
<dbReference type="PROSITE" id="PS51257">
    <property type="entry name" value="PROKAR_LIPOPROTEIN"/>
    <property type="match status" value="1"/>
</dbReference>
<feature type="domain" description="DUF7507" evidence="4">
    <location>
        <begin position="351"/>
        <end position="453"/>
    </location>
</feature>
<dbReference type="NCBIfam" id="TIGR01451">
    <property type="entry name" value="B_ant_repeat"/>
    <property type="match status" value="1"/>
</dbReference>
<feature type="region of interest" description="Disordered" evidence="1">
    <location>
        <begin position="75"/>
        <end position="107"/>
    </location>
</feature>
<organism evidence="6">
    <name type="scientific">Streptomyces sp. NBC_00008</name>
    <dbReference type="NCBI Taxonomy" id="2903610"/>
    <lineage>
        <taxon>Bacteria</taxon>
        <taxon>Bacillati</taxon>
        <taxon>Actinomycetota</taxon>
        <taxon>Actinomycetes</taxon>
        <taxon>Kitasatosporales</taxon>
        <taxon>Streptomycetaceae</taxon>
        <taxon>Streptomyces</taxon>
    </lineage>
</organism>
<evidence type="ECO:0008006" key="7">
    <source>
        <dbReference type="Google" id="ProtNLM"/>
    </source>
</evidence>
<feature type="region of interest" description="Disordered" evidence="1">
    <location>
        <begin position="573"/>
        <end position="660"/>
    </location>
</feature>
<keyword evidence="2" id="KW-0812">Transmembrane</keyword>
<dbReference type="InterPro" id="IPR055354">
    <property type="entry name" value="DUF7507"/>
</dbReference>
<dbReference type="Pfam" id="PF25549">
    <property type="entry name" value="DUF7927"/>
    <property type="match status" value="1"/>
</dbReference>
<sequence>MRRHTRLLHVPAVAATACAGTALGLLLTATPGLADPAPAPSTRVGESVLLDEPFTGTSVSDPGFVPLDNACLTGASAEPPAGESQVGPCDDPATQTTPPVPTPGETPGWLQLTDHANYRVGGMLYNRPLPGNGGLDVTFEQYQYGTNDSGADGIGFFLVDGSVDLTEAGADGGSLGYAQRNLDPGVDGGYLGVGLDAYGNFANDAELRGNGCPDSQRSPVTSELPVTDTVTLRGPGQGDDGYCYLDSTITPDDTQASGFVSTLPGSLRHQGTDPLPAERTVHITVSPDTRPTVNVEIDFNDGAGFQPVLSTQMTADAPPTYKFGFSGSTGGSIDTHLIRGLQAKSVTTLDQLNLVKTVAPPDNAATEPFEVGDTVHYQFLVTNTGTSALDDVEVDDPSVTDVVCPRDTLGPMGSSTSSMVCEGTHVLTEADVIDDTFTNTATAQGTNDDNDVTSNESSASVPVKEMEQVLELSKSATPTSAEPGDTVTYTVTAANRGETTLSPAHLTDDLSGVLDDAAVTAGPTATTGTATVTGNTLDWSGELAPGGTATITYTVTVDDPDTGDAVLDNAVTSDTPGARCATEGATELPCTTEVPVTVPSPSPTPTDSPSPSPTDTSSPGPHPTHSHGPSWSPGPHPTHDRPSGHHPSHMNPGGHGDLANTGSTTVGIGIAAVLLLLAGLATVRFRTRGKH</sequence>